<dbReference type="KEGG" id="msl:Msil_3896"/>
<dbReference type="EMBL" id="CP001280">
    <property type="protein sequence ID" value="ACK52777.1"/>
    <property type="molecule type" value="Genomic_DNA"/>
</dbReference>
<sequence length="86" mass="9237">MAGISIMAPFAATMVAMASPSPQINAMDIRPPPNELADDTLSNQDYLTLEAATAVRYRWVPKASKPGPNSVRYQGDPLGIRICSNC</sequence>
<proteinExistence type="predicted"/>
<organism evidence="2 3">
    <name type="scientific">Methylocella silvestris (strain DSM 15510 / CIP 108128 / LMG 27833 / NCIMB 13906 / BL2)</name>
    <dbReference type="NCBI Taxonomy" id="395965"/>
    <lineage>
        <taxon>Bacteria</taxon>
        <taxon>Pseudomonadati</taxon>
        <taxon>Pseudomonadota</taxon>
        <taxon>Alphaproteobacteria</taxon>
        <taxon>Hyphomicrobiales</taxon>
        <taxon>Beijerinckiaceae</taxon>
        <taxon>Methylocella</taxon>
    </lineage>
</organism>
<keyword evidence="1" id="KW-0732">Signal</keyword>
<dbReference type="AlphaFoldDB" id="B8EMU8"/>
<evidence type="ECO:0000313" key="3">
    <source>
        <dbReference type="Proteomes" id="UP000002257"/>
    </source>
</evidence>
<evidence type="ECO:0000313" key="2">
    <source>
        <dbReference type="EMBL" id="ACK52777.1"/>
    </source>
</evidence>
<keyword evidence="3" id="KW-1185">Reference proteome</keyword>
<name>B8EMU8_METSB</name>
<accession>B8EMU8</accession>
<protein>
    <submittedName>
        <fullName evidence="2">Uncharacterized protein</fullName>
    </submittedName>
</protein>
<feature type="chain" id="PRO_5002871514" evidence="1">
    <location>
        <begin position="19"/>
        <end position="86"/>
    </location>
</feature>
<dbReference type="HOGENOM" id="CLU_2494376_0_0_5"/>
<dbReference type="Proteomes" id="UP000002257">
    <property type="component" value="Chromosome"/>
</dbReference>
<reference evidence="2 3" key="1">
    <citation type="journal article" date="2010" name="J. Bacteriol.">
        <title>Complete genome sequence of the aerobic facultative methanotroph Methylocella silvestris BL2.</title>
        <authorList>
            <person name="Chen Y."/>
            <person name="Crombie A."/>
            <person name="Rahman M.T."/>
            <person name="Dedysh S.N."/>
            <person name="Liesack W."/>
            <person name="Stott M.B."/>
            <person name="Alam M."/>
            <person name="Theisen A.R."/>
            <person name="Murrell J.C."/>
            <person name="Dunfield P.F."/>
        </authorList>
    </citation>
    <scope>NUCLEOTIDE SEQUENCE [LARGE SCALE GENOMIC DNA]</scope>
    <source>
        <strain evidence="3">DSM 15510 / CIP 108128 / LMG 27833 / NCIMB 13906 / BL2</strain>
    </source>
</reference>
<evidence type="ECO:0000256" key="1">
    <source>
        <dbReference type="SAM" id="SignalP"/>
    </source>
</evidence>
<dbReference type="STRING" id="395965.Msil_3896"/>
<gene>
    <name evidence="2" type="ordered locus">Msil_3896</name>
</gene>
<feature type="signal peptide" evidence="1">
    <location>
        <begin position="1"/>
        <end position="18"/>
    </location>
</feature>